<dbReference type="GeneID" id="6164280"/>
<dbReference type="EMBL" id="CP001014">
    <property type="protein sequence ID" value="ACB39759.1"/>
    <property type="molecule type" value="Genomic_DNA"/>
</dbReference>
<dbReference type="Gene3D" id="3.20.20.150">
    <property type="entry name" value="Divalent-metal-dependent TIM barrel enzymes"/>
    <property type="match status" value="1"/>
</dbReference>
<dbReference type="AlphaFoldDB" id="B1YD96"/>
<dbReference type="STRING" id="444157.Tneu_0821"/>
<accession>B1YD96</accession>
<protein>
    <submittedName>
        <fullName evidence="1">Uncharacterized protein</fullName>
    </submittedName>
</protein>
<keyword evidence="2" id="KW-1185">Reference proteome</keyword>
<dbReference type="Proteomes" id="UP000001694">
    <property type="component" value="Chromosome"/>
</dbReference>
<dbReference type="KEGG" id="tne:Tneu_0821"/>
<evidence type="ECO:0000313" key="1">
    <source>
        <dbReference type="EMBL" id="ACB39759.1"/>
    </source>
</evidence>
<dbReference type="eggNOG" id="arCOG05551">
    <property type="taxonomic scope" value="Archaea"/>
</dbReference>
<dbReference type="HOGENOM" id="CLU_1118248_0_0_2"/>
<dbReference type="RefSeq" id="WP_012350179.1">
    <property type="nucleotide sequence ID" value="NC_010525.1"/>
</dbReference>
<name>B1YD96_PYRNV</name>
<dbReference type="OrthoDB" id="26272at2157"/>
<gene>
    <name evidence="1" type="ordered locus">Tneu_0821</name>
</gene>
<reference evidence="1" key="1">
    <citation type="submission" date="2008-03" db="EMBL/GenBank/DDBJ databases">
        <title>Complete sequence of Thermoproteus neutrophilus V24Sta.</title>
        <authorList>
            <consortium name="US DOE Joint Genome Institute"/>
            <person name="Copeland A."/>
            <person name="Lucas S."/>
            <person name="Lapidus A."/>
            <person name="Glavina del Rio T."/>
            <person name="Dalin E."/>
            <person name="Tice H."/>
            <person name="Bruce D."/>
            <person name="Goodwin L."/>
            <person name="Pitluck S."/>
            <person name="Sims D."/>
            <person name="Brettin T."/>
            <person name="Detter J.C."/>
            <person name="Han C."/>
            <person name="Kuske C.R."/>
            <person name="Schmutz J."/>
            <person name="Larimer F."/>
            <person name="Land M."/>
            <person name="Hauser L."/>
            <person name="Kyrpides N."/>
            <person name="Mikhailova N."/>
            <person name="Biddle J.F."/>
            <person name="Zhang Z."/>
            <person name="Fitz-Gibbon S.T."/>
            <person name="Lowe T.M."/>
            <person name="Saltikov C."/>
            <person name="House C.H."/>
            <person name="Richardson P."/>
        </authorList>
    </citation>
    <scope>NUCLEOTIDE SEQUENCE [LARGE SCALE GENOMIC DNA]</scope>
    <source>
        <strain evidence="1">V24Sta</strain>
    </source>
</reference>
<dbReference type="InterPro" id="IPR036237">
    <property type="entry name" value="Xyl_isomerase-like_sf"/>
</dbReference>
<dbReference type="SUPFAM" id="SSF51658">
    <property type="entry name" value="Xylose isomerase-like"/>
    <property type="match status" value="1"/>
</dbReference>
<organism evidence="1 2">
    <name type="scientific">Pyrobaculum neutrophilum (strain DSM 2338 / JCM 9278 / NBRC 100436 / V24Sta)</name>
    <name type="common">Thermoproteus neutrophilus</name>
    <dbReference type="NCBI Taxonomy" id="444157"/>
    <lineage>
        <taxon>Archaea</taxon>
        <taxon>Thermoproteota</taxon>
        <taxon>Thermoprotei</taxon>
        <taxon>Thermoproteales</taxon>
        <taxon>Thermoproteaceae</taxon>
        <taxon>Pyrobaculum</taxon>
    </lineage>
</organism>
<proteinExistence type="predicted"/>
<sequence length="250" mass="28257">MRFQVYLKRRGKWRSYLNAVERVGAPYVLEVGHLDTSRSPLAAALELEEAAPEALVLPWIGVAELEWYILLADALGVRRLVLPPPPTLQEIEAYYRAAVEYGIEVNWIYGVPPMARIKDVEAVARALRPTAARIVYDPVKARGTKEIYTTVVALSGYIREIYLSNRRGERGPRLPPFDPIGRINYVELLQALQLIQWEGRATIRQSPQFVNELELQLRLGSEVLETAKNAGVSKKVQRRISAVIDELVSQ</sequence>
<evidence type="ECO:0000313" key="2">
    <source>
        <dbReference type="Proteomes" id="UP000001694"/>
    </source>
</evidence>